<sequence>MQVVTEKLELPPLTLQNPDGKRLMTVDIGTTTIAMQLYDMTGKVVDSFPSVNPQVSYGADVLSRIEAAKDPGKAAD</sequence>
<evidence type="ECO:0000313" key="2">
    <source>
        <dbReference type="EMBL" id="EKC76818.1"/>
    </source>
</evidence>
<gene>
    <name evidence="2" type="ORF">OBE_00656</name>
</gene>
<reference evidence="2" key="1">
    <citation type="journal article" date="2013" name="Environ. Microbiol.">
        <title>Microbiota from the distal guts of lean and obese adolescents exhibit partial functional redundancy besides clear differences in community structure.</title>
        <authorList>
            <person name="Ferrer M."/>
            <person name="Ruiz A."/>
            <person name="Lanza F."/>
            <person name="Haange S.B."/>
            <person name="Oberbach A."/>
            <person name="Till H."/>
            <person name="Bargiela R."/>
            <person name="Campoy C."/>
            <person name="Segura M.T."/>
            <person name="Richter M."/>
            <person name="von Bergen M."/>
            <person name="Seifert J."/>
            <person name="Suarez A."/>
        </authorList>
    </citation>
    <scope>NUCLEOTIDE SEQUENCE</scope>
</reference>
<feature type="domain" description="RACo-like middle region" evidence="1">
    <location>
        <begin position="24"/>
        <end position="70"/>
    </location>
</feature>
<dbReference type="Pfam" id="PF17651">
    <property type="entry name" value="Raco_middle"/>
    <property type="match status" value="1"/>
</dbReference>
<dbReference type="InterPro" id="IPR042259">
    <property type="entry name" value="Raco-like_middle_sf"/>
</dbReference>
<comment type="caution">
    <text evidence="2">The sequence shown here is derived from an EMBL/GenBank/DDBJ whole genome shotgun (WGS) entry which is preliminary data.</text>
</comment>
<organism evidence="2">
    <name type="scientific">human gut metagenome</name>
    <dbReference type="NCBI Taxonomy" id="408170"/>
    <lineage>
        <taxon>unclassified sequences</taxon>
        <taxon>metagenomes</taxon>
        <taxon>organismal metagenomes</taxon>
    </lineage>
</organism>
<feature type="non-terminal residue" evidence="2">
    <location>
        <position position="76"/>
    </location>
</feature>
<accession>K1U3K4</accession>
<dbReference type="AlphaFoldDB" id="K1U3K4"/>
<protein>
    <recommendedName>
        <fullName evidence="1">RACo-like middle region domain-containing protein</fullName>
    </recommendedName>
</protein>
<dbReference type="EMBL" id="AJWZ01000452">
    <property type="protein sequence ID" value="EKC76818.1"/>
    <property type="molecule type" value="Genomic_DNA"/>
</dbReference>
<name>K1U3K4_9ZZZZ</name>
<dbReference type="Gene3D" id="3.30.420.480">
    <property type="entry name" value="Domain of unknown function (DUF4445)"/>
    <property type="match status" value="1"/>
</dbReference>
<proteinExistence type="predicted"/>
<dbReference type="InterPro" id="IPR041414">
    <property type="entry name" value="Raco-like_middle"/>
</dbReference>
<evidence type="ECO:0000259" key="1">
    <source>
        <dbReference type="Pfam" id="PF17651"/>
    </source>
</evidence>